<keyword evidence="1" id="KW-0812">Transmembrane</keyword>
<evidence type="ECO:0000313" key="3">
    <source>
        <dbReference type="Proteomes" id="UP000220841"/>
    </source>
</evidence>
<name>A0A2A8HFP0_9BACI</name>
<dbReference type="EMBL" id="NUBY01000043">
    <property type="protein sequence ID" value="PEQ07931.1"/>
    <property type="molecule type" value="Genomic_DNA"/>
</dbReference>
<dbReference type="Proteomes" id="UP000220841">
    <property type="component" value="Unassembled WGS sequence"/>
</dbReference>
<evidence type="ECO:0000313" key="2">
    <source>
        <dbReference type="EMBL" id="PEQ07931.1"/>
    </source>
</evidence>
<reference evidence="2 3" key="1">
    <citation type="submission" date="2017-09" db="EMBL/GenBank/DDBJ databases">
        <title>Large-scale bioinformatics analysis of Bacillus genomes uncovers conserved roles of natural products in bacterial physiology.</title>
        <authorList>
            <consortium name="Agbiome Team Llc"/>
            <person name="Bleich R.M."/>
            <person name="Grubbs K.J."/>
            <person name="Santa Maria K.C."/>
            <person name="Allen S.E."/>
            <person name="Farag S."/>
            <person name="Shank E.A."/>
            <person name="Bowers A."/>
        </authorList>
    </citation>
    <scope>NUCLEOTIDE SEQUENCE [LARGE SCALE GENOMIC DNA]</scope>
    <source>
        <strain evidence="2 3">AFS021349</strain>
    </source>
</reference>
<evidence type="ECO:0000256" key="1">
    <source>
        <dbReference type="SAM" id="Phobius"/>
    </source>
</evidence>
<accession>A0A2A8HFP0</accession>
<comment type="caution">
    <text evidence="2">The sequence shown here is derived from an EMBL/GenBank/DDBJ whole genome shotgun (WGS) entry which is preliminary data.</text>
</comment>
<organism evidence="2 3">
    <name type="scientific">Bacillus toyonensis</name>
    <dbReference type="NCBI Taxonomy" id="155322"/>
    <lineage>
        <taxon>Bacteria</taxon>
        <taxon>Bacillati</taxon>
        <taxon>Bacillota</taxon>
        <taxon>Bacilli</taxon>
        <taxon>Bacillales</taxon>
        <taxon>Bacillaceae</taxon>
        <taxon>Bacillus</taxon>
        <taxon>Bacillus cereus group</taxon>
    </lineage>
</organism>
<keyword evidence="1" id="KW-0472">Membrane</keyword>
<feature type="transmembrane region" description="Helical" evidence="1">
    <location>
        <begin position="17"/>
        <end position="36"/>
    </location>
</feature>
<keyword evidence="1" id="KW-1133">Transmembrane helix</keyword>
<gene>
    <name evidence="2" type="ORF">CN585_11640</name>
</gene>
<sequence>MIVKVSFELSFRYNTLIILYSPFILLYRMMPIVFNYQLAYFYFLKQDNNLFCDAKIYSEY</sequence>
<dbReference type="AlphaFoldDB" id="A0A2A8HFP0"/>
<proteinExistence type="predicted"/>
<protein>
    <submittedName>
        <fullName evidence="2">Uncharacterized protein</fullName>
    </submittedName>
</protein>